<dbReference type="CDD" id="cd16383">
    <property type="entry name" value="GUN4"/>
    <property type="match status" value="1"/>
</dbReference>
<evidence type="ECO:0000313" key="4">
    <source>
        <dbReference type="Proteomes" id="UP001301728"/>
    </source>
</evidence>
<comment type="caution">
    <text evidence="3">The sequence shown here is derived from an EMBL/GenBank/DDBJ whole genome shotgun (WGS) entry which is preliminary data.</text>
</comment>
<name>A0ABU5TXC5_9CYAN</name>
<dbReference type="Gene3D" id="1.10.10.1770">
    <property type="entry name" value="Gun4-like"/>
    <property type="match status" value="1"/>
</dbReference>
<keyword evidence="1" id="KW-0472">Membrane</keyword>
<accession>A0ABU5TXC5</accession>
<dbReference type="PANTHER" id="PTHR34800">
    <property type="entry name" value="TETRAPYRROLE-BINDING PROTEIN, CHLOROPLASTIC"/>
    <property type="match status" value="1"/>
</dbReference>
<keyword evidence="4" id="KW-1185">Reference proteome</keyword>
<dbReference type="PANTHER" id="PTHR34800:SF1">
    <property type="entry name" value="TETRAPYRROLE-BINDING PROTEIN, CHLOROPLASTIC"/>
    <property type="match status" value="1"/>
</dbReference>
<feature type="domain" description="GUN4-like" evidence="2">
    <location>
        <begin position="178"/>
        <end position="314"/>
    </location>
</feature>
<dbReference type="Gene3D" id="1.25.40.620">
    <property type="match status" value="1"/>
</dbReference>
<gene>
    <name evidence="3" type="ORF">VB854_10400</name>
</gene>
<organism evidence="3 4">
    <name type="scientific">Limnoraphis robusta CCNP1315</name>
    <dbReference type="NCBI Taxonomy" id="3110306"/>
    <lineage>
        <taxon>Bacteria</taxon>
        <taxon>Bacillati</taxon>
        <taxon>Cyanobacteriota</taxon>
        <taxon>Cyanophyceae</taxon>
        <taxon>Oscillatoriophycideae</taxon>
        <taxon>Oscillatoriales</taxon>
        <taxon>Sirenicapillariaceae</taxon>
        <taxon>Limnoraphis</taxon>
    </lineage>
</organism>
<evidence type="ECO:0000313" key="3">
    <source>
        <dbReference type="EMBL" id="MEA5519360.1"/>
    </source>
</evidence>
<keyword evidence="1" id="KW-0812">Transmembrane</keyword>
<proteinExistence type="predicted"/>
<evidence type="ECO:0000259" key="2">
    <source>
        <dbReference type="Pfam" id="PF05419"/>
    </source>
</evidence>
<dbReference type="Proteomes" id="UP001301728">
    <property type="component" value="Unassembled WGS sequence"/>
</dbReference>
<reference evidence="3 4" key="1">
    <citation type="submission" date="2023-12" db="EMBL/GenBank/DDBJ databases">
        <title>Baltic Sea Cyanobacteria.</title>
        <authorList>
            <person name="Delbaje E."/>
            <person name="Fewer D.P."/>
            <person name="Shishido T.K."/>
        </authorList>
    </citation>
    <scope>NUCLEOTIDE SEQUENCE [LARGE SCALE GENOMIC DNA]</scope>
    <source>
        <strain evidence="3 4">CCNP 1315</strain>
    </source>
</reference>
<keyword evidence="1" id="KW-1133">Transmembrane helix</keyword>
<sequence>MKNTNSTEKTETIFGQIFRPVPVLVSGIFLGSIATVYGTLTHVNLFNYLGSNNKDIVEFYQELLGFSDDYFNNKHQFKGYVEELNITVNPDNFKLYALQNSLCENAILEGDQLLITAAPEEKAGDKDDRFEIVKKQIDKIINDGVGNLELVNINNEPASIEINLLTPERTCIRKPKEIKDLEKMLQERKWKEADLKTYDVMLKVTNRKAEGYLDSESIQNFPCSYLETLDQLWTRYSGGQFGLTVQKEIYTETGNKLTEDHLRKYDPDAYIHFNDLVRWIETGNNGKESWKPYDQLTFSLDAPKGHLPRLERLEAGMEKQPSYQLISPNSLPLTSQEIQARNFLFSRVEICEL</sequence>
<protein>
    <submittedName>
        <fullName evidence="3">GUN4 domain-containing protein</fullName>
    </submittedName>
</protein>
<dbReference type="SUPFAM" id="SSF140869">
    <property type="entry name" value="GUN4-like"/>
    <property type="match status" value="1"/>
</dbReference>
<dbReference type="EMBL" id="JAYGHT010000028">
    <property type="protein sequence ID" value="MEA5519360.1"/>
    <property type="molecule type" value="Genomic_DNA"/>
</dbReference>
<dbReference type="RefSeq" id="WP_323273223.1">
    <property type="nucleotide sequence ID" value="NZ_JAYGHT010000028.1"/>
</dbReference>
<dbReference type="Pfam" id="PF05419">
    <property type="entry name" value="GUN4"/>
    <property type="match status" value="1"/>
</dbReference>
<feature type="transmembrane region" description="Helical" evidence="1">
    <location>
        <begin position="21"/>
        <end position="40"/>
    </location>
</feature>
<dbReference type="InterPro" id="IPR008629">
    <property type="entry name" value="GUN4-like"/>
</dbReference>
<evidence type="ECO:0000256" key="1">
    <source>
        <dbReference type="SAM" id="Phobius"/>
    </source>
</evidence>
<dbReference type="InterPro" id="IPR037215">
    <property type="entry name" value="GUN4-like_sf"/>
</dbReference>